<comment type="caution">
    <text evidence="1">The sequence shown here is derived from an EMBL/GenBank/DDBJ whole genome shotgun (WGS) entry which is preliminary data.</text>
</comment>
<dbReference type="EMBL" id="NKYG02000003">
    <property type="protein sequence ID" value="KAK2617207.1"/>
    <property type="molecule type" value="Genomic_DNA"/>
</dbReference>
<organism evidence="1 2">
    <name type="scientific">Leptospira interrogans</name>
    <dbReference type="NCBI Taxonomy" id="173"/>
    <lineage>
        <taxon>Bacteria</taxon>
        <taxon>Pseudomonadati</taxon>
        <taxon>Spirochaetota</taxon>
        <taxon>Spirochaetia</taxon>
        <taxon>Leptospirales</taxon>
        <taxon>Leptospiraceae</taxon>
        <taxon>Leptospira</taxon>
    </lineage>
</organism>
<dbReference type="RefSeq" id="WP_000243805.1">
    <property type="nucleotide sequence ID" value="NZ_JQPI01000363.1"/>
</dbReference>
<dbReference type="Proteomes" id="UP000218471">
    <property type="component" value="Unassembled WGS sequence"/>
</dbReference>
<name>A0AAV9FQ50_LEPIR</name>
<proteinExistence type="predicted"/>
<dbReference type="AlphaFoldDB" id="A0AAV9FQ50"/>
<sequence>MVLNDANIRPKLKSYLNTKFKSNLKIVEELSIHNGNAIADLVSIDKSLHCYEIKGETDNISRISIQGPFYDSTFSYLTLVTTNKHLKNAIKKTPPHWGIIEVLKIKGKIKFTHHRKAKLNLDIKIEKALLTLWKLELQNIYKGLYKKTPKKNLNRLQLIDLICKKATVNRLKNLIAISLFNRQFFR</sequence>
<evidence type="ECO:0000313" key="2">
    <source>
        <dbReference type="Proteomes" id="UP000218471"/>
    </source>
</evidence>
<gene>
    <name evidence="1" type="ORF">CFV95_020635</name>
</gene>
<protein>
    <submittedName>
        <fullName evidence="1">Sce7726 family protein</fullName>
    </submittedName>
</protein>
<geneLocation type="plasmid" evidence="1">
    <name>pDO8_1</name>
</geneLocation>
<dbReference type="NCBIfam" id="NF033832">
    <property type="entry name" value="sce7726_fam"/>
    <property type="match status" value="1"/>
</dbReference>
<accession>A0AAV9FQ50</accession>
<keyword evidence="1" id="KW-0614">Plasmid</keyword>
<dbReference type="InterPro" id="IPR047729">
    <property type="entry name" value="Sce7726-like"/>
</dbReference>
<evidence type="ECO:0000313" key="1">
    <source>
        <dbReference type="EMBL" id="KAK2617207.1"/>
    </source>
</evidence>
<reference evidence="1" key="1">
    <citation type="submission" date="2023-10" db="EMBL/GenBank/DDBJ databases">
        <title>Genomic and proteomic analysis of Leptospira interrogans strain CUDO8.</title>
        <authorList>
            <person name="Boonciew P."/>
            <person name="Kurilung A."/>
            <person name="Prapasarakul N."/>
        </authorList>
    </citation>
    <scope>NUCLEOTIDE SEQUENCE</scope>
    <source>
        <strain evidence="1">CUDO8</strain>
        <plasmid evidence="1">pDO8_1</plasmid>
    </source>
</reference>